<evidence type="ECO:0000256" key="1">
    <source>
        <dbReference type="SAM" id="MobiDB-lite"/>
    </source>
</evidence>
<comment type="caution">
    <text evidence="3">The sequence shown here is derived from an EMBL/GenBank/DDBJ whole genome shotgun (WGS) entry which is preliminary data.</text>
</comment>
<gene>
    <name evidence="3" type="ORF">KUA55_04105</name>
</gene>
<keyword evidence="2" id="KW-1133">Transmembrane helix</keyword>
<dbReference type="NCBIfam" id="NF037933">
    <property type="entry name" value="EpaQ_fam"/>
    <property type="match status" value="1"/>
</dbReference>
<dbReference type="RefSeq" id="WP_218324918.1">
    <property type="nucleotide sequence ID" value="NZ_JAHUZB010000002.1"/>
</dbReference>
<feature type="transmembrane region" description="Helical" evidence="2">
    <location>
        <begin position="310"/>
        <end position="330"/>
    </location>
</feature>
<keyword evidence="4" id="KW-1185">Reference proteome</keyword>
<dbReference type="EMBL" id="JAHUZB010000002">
    <property type="protein sequence ID" value="MBV7389851.1"/>
    <property type="molecule type" value="Genomic_DNA"/>
</dbReference>
<feature type="transmembrane region" description="Helical" evidence="2">
    <location>
        <begin position="12"/>
        <end position="32"/>
    </location>
</feature>
<feature type="compositionally biased region" description="Basic residues" evidence="1">
    <location>
        <begin position="395"/>
        <end position="404"/>
    </location>
</feature>
<keyword evidence="2" id="KW-0472">Membrane</keyword>
<feature type="transmembrane region" description="Helical" evidence="2">
    <location>
        <begin position="187"/>
        <end position="206"/>
    </location>
</feature>
<feature type="transmembrane region" description="Helical" evidence="2">
    <location>
        <begin position="239"/>
        <end position="257"/>
    </location>
</feature>
<organism evidence="3 4">
    <name type="scientific">Enterococcus alishanensis</name>
    <dbReference type="NCBI Taxonomy" id="1303817"/>
    <lineage>
        <taxon>Bacteria</taxon>
        <taxon>Bacillati</taxon>
        <taxon>Bacillota</taxon>
        <taxon>Bacilli</taxon>
        <taxon>Lactobacillales</taxon>
        <taxon>Enterococcaceae</taxon>
        <taxon>Enterococcus</taxon>
    </lineage>
</organism>
<feature type="transmembrane region" description="Helical" evidence="2">
    <location>
        <begin position="337"/>
        <end position="355"/>
    </location>
</feature>
<feature type="region of interest" description="Disordered" evidence="1">
    <location>
        <begin position="384"/>
        <end position="404"/>
    </location>
</feature>
<accession>A0ABS6TAB0</accession>
<reference evidence="3 4" key="1">
    <citation type="submission" date="2021-06" db="EMBL/GenBank/DDBJ databases">
        <title>Enterococcus alishanensis sp. nov., a novel lactic acid bacterium isolated from fresh coffee beans.</title>
        <authorList>
            <person name="Chen Y.-S."/>
        </authorList>
    </citation>
    <scope>NUCLEOTIDE SEQUENCE [LARGE SCALE GENOMIC DNA]</scope>
    <source>
        <strain evidence="3 4">ALS3</strain>
    </source>
</reference>
<name>A0ABS6TAB0_9ENTE</name>
<keyword evidence="2" id="KW-0812">Transmembrane</keyword>
<evidence type="ECO:0000256" key="2">
    <source>
        <dbReference type="SAM" id="Phobius"/>
    </source>
</evidence>
<evidence type="ECO:0000313" key="4">
    <source>
        <dbReference type="Proteomes" id="UP000774130"/>
    </source>
</evidence>
<protein>
    <submittedName>
        <fullName evidence="3">EpaQ family protein</fullName>
    </submittedName>
</protein>
<feature type="transmembrane region" description="Helical" evidence="2">
    <location>
        <begin position="158"/>
        <end position="180"/>
    </location>
</feature>
<sequence length="404" mass="46392">MRNKFTKEMNTISIVLLFGMIILCYSLWTFGIRNQFMFGLYSSMQQIMFIMASIGIFINLAKMKSVDIIWILLAIFSIVFFVFFNNFRESNFFRDTALALIIFTVLNVKYTEFDKSARIFLLGIVGIFLLITVYRIFTEIPVTEGVSIWSGKNKPQEIWINTNTIGASVMTQVLIMVPLLHSLKIKWTQTIVYLLYVIGLSSLWVVQSQAAFFALTVFVLVDICPKEIIVKKKNILKDIYTGFLVLIFPVSLCLAYSEKIDLFTGREEIWQSFYHKLFESAESFLVGPKPFVFIRRGVILGHHNSYNATLGQYGLIGFILLISFIVYNVWTVVSKKTFSSLQAGFLIAFFSVLLQSTMEDGLMAAFWIPVTFILLGFALKTDNKKGDISSLPRNRASRRNRRRK</sequence>
<feature type="transmembrane region" description="Helical" evidence="2">
    <location>
        <begin position="68"/>
        <end position="86"/>
    </location>
</feature>
<feature type="transmembrane region" description="Helical" evidence="2">
    <location>
        <begin position="361"/>
        <end position="379"/>
    </location>
</feature>
<feature type="transmembrane region" description="Helical" evidence="2">
    <location>
        <begin position="38"/>
        <end position="61"/>
    </location>
</feature>
<evidence type="ECO:0000313" key="3">
    <source>
        <dbReference type="EMBL" id="MBV7389851.1"/>
    </source>
</evidence>
<proteinExistence type="predicted"/>
<feature type="transmembrane region" description="Helical" evidence="2">
    <location>
        <begin position="120"/>
        <end position="138"/>
    </location>
</feature>
<dbReference type="Proteomes" id="UP000774130">
    <property type="component" value="Unassembled WGS sequence"/>
</dbReference>